<comment type="caution">
    <text evidence="2">The sequence shown here is derived from an EMBL/GenBank/DDBJ whole genome shotgun (WGS) entry which is preliminary data.</text>
</comment>
<accession>A0A9N7YC00</accession>
<name>A0A9N7YC00_PLEPL</name>
<feature type="region of interest" description="Disordered" evidence="1">
    <location>
        <begin position="177"/>
        <end position="198"/>
    </location>
</feature>
<reference evidence="2" key="1">
    <citation type="submission" date="2020-03" db="EMBL/GenBank/DDBJ databases">
        <authorList>
            <person name="Weist P."/>
        </authorList>
    </citation>
    <scope>NUCLEOTIDE SEQUENCE</scope>
</reference>
<gene>
    <name evidence="2" type="ORF">PLEPLA_LOCUS6615</name>
</gene>
<sequence>MKPSLSGDGGLRRSLDTHCGPSSRSRGRTLAERSERCDGGGAQIHLKEIMTSSNTGTNVERRTGMTHGSHTAPPSGGESPLQNNSQQVASFSWCVMVPGTLLQAAQRGDTRLLLSAECRHRASRSRGEGGREIHTDRLLLLLRWGWLVQLQETQPGLGLAAARRTCPYGRDGGRASGWMDGMDGGGERDAEGGFLAPW</sequence>
<dbReference type="EMBL" id="CADEAL010000339">
    <property type="protein sequence ID" value="CAB1418789.1"/>
    <property type="molecule type" value="Genomic_DNA"/>
</dbReference>
<feature type="region of interest" description="Disordered" evidence="1">
    <location>
        <begin position="1"/>
        <end position="84"/>
    </location>
</feature>
<dbReference type="AlphaFoldDB" id="A0A9N7YC00"/>
<evidence type="ECO:0000256" key="1">
    <source>
        <dbReference type="SAM" id="MobiDB-lite"/>
    </source>
</evidence>
<keyword evidence="3" id="KW-1185">Reference proteome</keyword>
<evidence type="ECO:0000313" key="2">
    <source>
        <dbReference type="EMBL" id="CAB1418789.1"/>
    </source>
</evidence>
<evidence type="ECO:0000313" key="3">
    <source>
        <dbReference type="Proteomes" id="UP001153269"/>
    </source>
</evidence>
<protein>
    <submittedName>
        <fullName evidence="2">Uncharacterized protein</fullName>
    </submittedName>
</protein>
<proteinExistence type="predicted"/>
<feature type="compositionally biased region" description="Basic and acidic residues" evidence="1">
    <location>
        <begin position="29"/>
        <end position="38"/>
    </location>
</feature>
<organism evidence="2 3">
    <name type="scientific">Pleuronectes platessa</name>
    <name type="common">European plaice</name>
    <dbReference type="NCBI Taxonomy" id="8262"/>
    <lineage>
        <taxon>Eukaryota</taxon>
        <taxon>Metazoa</taxon>
        <taxon>Chordata</taxon>
        <taxon>Craniata</taxon>
        <taxon>Vertebrata</taxon>
        <taxon>Euteleostomi</taxon>
        <taxon>Actinopterygii</taxon>
        <taxon>Neopterygii</taxon>
        <taxon>Teleostei</taxon>
        <taxon>Neoteleostei</taxon>
        <taxon>Acanthomorphata</taxon>
        <taxon>Carangaria</taxon>
        <taxon>Pleuronectiformes</taxon>
        <taxon>Pleuronectoidei</taxon>
        <taxon>Pleuronectidae</taxon>
        <taxon>Pleuronectes</taxon>
    </lineage>
</organism>
<dbReference type="Proteomes" id="UP001153269">
    <property type="component" value="Unassembled WGS sequence"/>
</dbReference>